<gene>
    <name evidence="2" type="ORF">CLV63_12163</name>
</gene>
<reference evidence="2 3" key="1">
    <citation type="submission" date="2018-03" db="EMBL/GenBank/DDBJ databases">
        <title>Genomic Encyclopedia of Archaeal and Bacterial Type Strains, Phase II (KMG-II): from individual species to whole genera.</title>
        <authorList>
            <person name="Goeker M."/>
        </authorList>
    </citation>
    <scope>NUCLEOTIDE SEQUENCE [LARGE SCALE GENOMIC DNA]</scope>
    <source>
        <strain evidence="2 3">DSM 45312</strain>
    </source>
</reference>
<sequence>MELADYLDDFDSRLPHAADEGVWKLERRQSFRQPENASWAAFDRGSWDEALRLLEAASADTANELATLGGMGVQAHRLRIAEEPLSPYLQWEFHALHIRHRHGEDIRVGGADLVVALESAGELPEVVAIGSAVLYRIRYSEEGVLCGATAHDDRGLVVACREEIARLHRVGTPLPGYFDRHVAPLAPPSGS</sequence>
<proteinExistence type="predicted"/>
<protein>
    <recommendedName>
        <fullName evidence="1">DUF6879 domain-containing protein</fullName>
    </recommendedName>
</protein>
<dbReference type="AlphaFoldDB" id="A0A2P8D145"/>
<dbReference type="Pfam" id="PF21806">
    <property type="entry name" value="DUF6879"/>
    <property type="match status" value="1"/>
</dbReference>
<dbReference type="EMBL" id="PYGA01000021">
    <property type="protein sequence ID" value="PSK90937.1"/>
    <property type="molecule type" value="Genomic_DNA"/>
</dbReference>
<dbReference type="InterPro" id="IPR049244">
    <property type="entry name" value="DUF6879"/>
</dbReference>
<comment type="caution">
    <text evidence="2">The sequence shown here is derived from an EMBL/GenBank/DDBJ whole genome shotgun (WGS) entry which is preliminary data.</text>
</comment>
<evidence type="ECO:0000313" key="2">
    <source>
        <dbReference type="EMBL" id="PSK90937.1"/>
    </source>
</evidence>
<feature type="domain" description="DUF6879" evidence="1">
    <location>
        <begin position="8"/>
        <end position="178"/>
    </location>
</feature>
<accession>A0A2P8D145</accession>
<evidence type="ECO:0000259" key="1">
    <source>
        <dbReference type="Pfam" id="PF21806"/>
    </source>
</evidence>
<organism evidence="2 3">
    <name type="scientific">Murinocardiopsis flavida</name>
    <dbReference type="NCBI Taxonomy" id="645275"/>
    <lineage>
        <taxon>Bacteria</taxon>
        <taxon>Bacillati</taxon>
        <taxon>Actinomycetota</taxon>
        <taxon>Actinomycetes</taxon>
        <taxon>Streptosporangiales</taxon>
        <taxon>Nocardiopsidaceae</taxon>
        <taxon>Murinocardiopsis</taxon>
    </lineage>
</organism>
<keyword evidence="3" id="KW-1185">Reference proteome</keyword>
<evidence type="ECO:0000313" key="3">
    <source>
        <dbReference type="Proteomes" id="UP000240542"/>
    </source>
</evidence>
<name>A0A2P8D145_9ACTN</name>
<dbReference type="Proteomes" id="UP000240542">
    <property type="component" value="Unassembled WGS sequence"/>
</dbReference>